<dbReference type="InterPro" id="IPR050611">
    <property type="entry name" value="ABCF"/>
</dbReference>
<gene>
    <name evidence="6" type="ORF">GcLGCM259_1310</name>
</gene>
<dbReference type="SUPFAM" id="SSF52540">
    <property type="entry name" value="P-loop containing nucleoside triphosphate hydrolases"/>
    <property type="match status" value="2"/>
</dbReference>
<evidence type="ECO:0000256" key="3">
    <source>
        <dbReference type="ARBA" id="ARBA00022840"/>
    </source>
</evidence>
<proteinExistence type="predicted"/>
<name>A0A5B7WVD4_9MICC</name>
<dbReference type="PROSITE" id="PS50893">
    <property type="entry name" value="ABC_TRANSPORTER_2"/>
    <property type="match status" value="2"/>
</dbReference>
<feature type="domain" description="ABC transporter" evidence="5">
    <location>
        <begin position="16"/>
        <end position="275"/>
    </location>
</feature>
<dbReference type="FunFam" id="3.40.50.300:FF:000011">
    <property type="entry name" value="Putative ABC transporter ATP-binding component"/>
    <property type="match status" value="1"/>
</dbReference>
<protein>
    <recommendedName>
        <fullName evidence="5">ABC transporter domain-containing protein</fullName>
    </recommendedName>
</protein>
<dbReference type="InterPro" id="IPR003439">
    <property type="entry name" value="ABC_transporter-like_ATP-bd"/>
</dbReference>
<dbReference type="PANTHER" id="PTHR19211:SF14">
    <property type="entry name" value="ATP-BINDING CASSETTE SUB-FAMILY F MEMBER 1"/>
    <property type="match status" value="1"/>
</dbReference>
<dbReference type="KEGG" id="gcr:GcLGCM259_1310"/>
<feature type="domain" description="ABC transporter" evidence="5">
    <location>
        <begin position="338"/>
        <end position="550"/>
    </location>
</feature>
<evidence type="ECO:0000256" key="1">
    <source>
        <dbReference type="ARBA" id="ARBA00022737"/>
    </source>
</evidence>
<reference evidence="6 7" key="1">
    <citation type="submission" date="2018-12" db="EMBL/GenBank/DDBJ databases">
        <title>Complete Genome Sequence of Glutamicibacter creatinolyticus strain LGCM259,isolated from an abscess of a 12-year-old mare in Italy.</title>
        <authorList>
            <person name="Santos R.G."/>
            <person name="Silva A.L."/>
            <person name="Seyffert N."/>
            <person name="Castro T.L.P."/>
            <person name="Attili A.R."/>
            <person name="Rifici C."/>
            <person name="Mazzullo G."/>
            <person name="Brenig B."/>
            <person name="Venanzi F."/>
            <person name="Azevedo V."/>
        </authorList>
    </citation>
    <scope>NUCLEOTIDE SEQUENCE [LARGE SCALE GENOMIC DNA]</scope>
    <source>
        <strain evidence="6 7">LGCM 259</strain>
    </source>
</reference>
<evidence type="ECO:0000313" key="7">
    <source>
        <dbReference type="Proteomes" id="UP000307000"/>
    </source>
</evidence>
<sequence length="550" mass="59173">MPITPPTFPARSRAQIVLSDIWLALGANPILRGVDLVVTPTSRIAVVGENGRGKSTLLHVLSGHLTPDSGQVTRIGTLGIAEQEMSTDDQRTVGEVAAAAVRHAVAALEQLDAAATALSEGTPGADDRYAQALELALALDAWDAERRVRVAMEALDAEPDWSRPLAELSVGQRYRVRLACLIGGDDDFLLLDEPTNHLDRAGLDFLTTALKSRHGGVVIVSHDRALLADVAETLIDLDPTYDDRPRVYGGGYAGYREGHRAELERWEQQYAAQQTERSRLQDDLSAAQNRLISGWRPEKGTGKHQRATRAGGLVQSVRRRQAALDAQALTVPAPPQAMHFPELTSRAGAALVTADAVGVRGRLAPVSLTVRGRSRLLITGPNGAGKSTLLAILAGELHPDQGAVHHSAHARRAFLQQESALPLEQRASTVYANQVDRLVAAGMVPDKRVVGLASLGLLRSAEMNKPVGDLSMGQQRRLDLALALAARPNLLLLDEPTNHLSITLVDELTEAFDATEAAIVLSSHDRQLLRDLGHWPQLELQPASGKEPNI</sequence>
<dbReference type="GO" id="GO:0005524">
    <property type="term" value="F:ATP binding"/>
    <property type="evidence" value="ECO:0007669"/>
    <property type="project" value="UniProtKB-KW"/>
</dbReference>
<dbReference type="Proteomes" id="UP000307000">
    <property type="component" value="Chromosome"/>
</dbReference>
<accession>A0A5B7WVD4</accession>
<evidence type="ECO:0000259" key="5">
    <source>
        <dbReference type="PROSITE" id="PS50893"/>
    </source>
</evidence>
<dbReference type="EMBL" id="CP034412">
    <property type="protein sequence ID" value="QCY47043.1"/>
    <property type="molecule type" value="Genomic_DNA"/>
</dbReference>
<evidence type="ECO:0000256" key="2">
    <source>
        <dbReference type="ARBA" id="ARBA00022741"/>
    </source>
</evidence>
<feature type="coiled-coil region" evidence="4">
    <location>
        <begin position="256"/>
        <end position="290"/>
    </location>
</feature>
<evidence type="ECO:0000313" key="6">
    <source>
        <dbReference type="EMBL" id="QCY47043.1"/>
    </source>
</evidence>
<dbReference type="AlphaFoldDB" id="A0A5B7WVD4"/>
<dbReference type="InterPro" id="IPR003593">
    <property type="entry name" value="AAA+_ATPase"/>
</dbReference>
<keyword evidence="4" id="KW-0175">Coiled coil</keyword>
<evidence type="ECO:0000256" key="4">
    <source>
        <dbReference type="SAM" id="Coils"/>
    </source>
</evidence>
<dbReference type="SMART" id="SM00382">
    <property type="entry name" value="AAA"/>
    <property type="match status" value="2"/>
</dbReference>
<dbReference type="GO" id="GO:0016887">
    <property type="term" value="F:ATP hydrolysis activity"/>
    <property type="evidence" value="ECO:0007669"/>
    <property type="project" value="InterPro"/>
</dbReference>
<dbReference type="CDD" id="cd03221">
    <property type="entry name" value="ABCF_EF-3"/>
    <property type="match status" value="1"/>
</dbReference>
<dbReference type="RefSeq" id="WP_138926163.1">
    <property type="nucleotide sequence ID" value="NZ_CP034412.1"/>
</dbReference>
<dbReference type="Gene3D" id="3.40.50.300">
    <property type="entry name" value="P-loop containing nucleotide triphosphate hydrolases"/>
    <property type="match status" value="2"/>
</dbReference>
<keyword evidence="2" id="KW-0547">Nucleotide-binding</keyword>
<keyword evidence="3" id="KW-0067">ATP-binding</keyword>
<organism evidence="6 7">
    <name type="scientific">Glutamicibacter creatinolyticus</name>
    <dbReference type="NCBI Taxonomy" id="162496"/>
    <lineage>
        <taxon>Bacteria</taxon>
        <taxon>Bacillati</taxon>
        <taxon>Actinomycetota</taxon>
        <taxon>Actinomycetes</taxon>
        <taxon>Micrococcales</taxon>
        <taxon>Micrococcaceae</taxon>
        <taxon>Glutamicibacter</taxon>
    </lineage>
</organism>
<keyword evidence="7" id="KW-1185">Reference proteome</keyword>
<dbReference type="InterPro" id="IPR027417">
    <property type="entry name" value="P-loop_NTPase"/>
</dbReference>
<dbReference type="Pfam" id="PF00005">
    <property type="entry name" value="ABC_tran"/>
    <property type="match status" value="2"/>
</dbReference>
<dbReference type="PANTHER" id="PTHR19211">
    <property type="entry name" value="ATP-BINDING TRANSPORT PROTEIN-RELATED"/>
    <property type="match status" value="1"/>
</dbReference>
<keyword evidence="1" id="KW-0677">Repeat</keyword>